<organism evidence="1 2">
    <name type="scientific">Pandoravirus salinus</name>
    <dbReference type="NCBI Taxonomy" id="1349410"/>
    <lineage>
        <taxon>Viruses</taxon>
        <taxon>Pandoravirus</taxon>
    </lineage>
</organism>
<dbReference type="PANTHER" id="PTHR46586">
    <property type="entry name" value="ANKYRIN REPEAT-CONTAINING PROTEIN"/>
    <property type="match status" value="1"/>
</dbReference>
<dbReference type="KEGG" id="vg:34568334"/>
<sequence length="458" mass="49523">METSWKMRAASCDPITSAAPPTWETLPVEMRRNIIVPWLADSDVGACLLAASCFHVLTVYDIDGRRYAHATVKGMCAAGDLRGLEYTLSSQKAPECVDWAMCMHEAAVRGHPRVIAWIADRVGPPSGVSDWVRVYAVATGPEPLLRPVATARAISAAILKQKDSSRATWAFTRLAKLWTHATPDARAAAMAASRQGDIWPDAVNHLMDCITLTLPDTSRIDDRARALADNAARESREERQCRARGDAAGPARRAKTLKALDMVSVCNVLVADGRLDEAVDLVTNPTARGSLWAHEAANVVICVVEACALAGRTSLVFAMCDVIDNCNLLYGPDEQTAAMRGAARGGHLALLDSLVARWPYMAKRAQDVVAHAVDGGHVDCVRWLCERGFTTATRAVWCRTRVDYVSALTLALTARRRDMVAVLIKAVDAHEAIWQALDDAVAAGDLPIARRLCALVAG</sequence>
<protein>
    <submittedName>
        <fullName evidence="1">Ankyrin repeat domain containing protein</fullName>
    </submittedName>
</protein>
<gene>
    <name evidence="1" type="ORF">psal_cds_911</name>
</gene>
<dbReference type="PANTHER" id="PTHR46586:SF3">
    <property type="entry name" value="ANKYRIN REPEAT-CONTAINING PROTEIN"/>
    <property type="match status" value="1"/>
</dbReference>
<name>A0A291ATS2_9VIRU</name>
<dbReference type="InterPro" id="IPR036770">
    <property type="entry name" value="Ankyrin_rpt-contain_sf"/>
</dbReference>
<proteinExistence type="predicted"/>
<dbReference type="Gene3D" id="1.25.40.20">
    <property type="entry name" value="Ankyrin repeat-containing domain"/>
    <property type="match status" value="1"/>
</dbReference>
<keyword evidence="2" id="KW-1185">Reference proteome</keyword>
<evidence type="ECO:0000313" key="2">
    <source>
        <dbReference type="Proteomes" id="UP000204584"/>
    </source>
</evidence>
<evidence type="ECO:0000313" key="1">
    <source>
        <dbReference type="EMBL" id="ATE82254.1"/>
    </source>
</evidence>
<dbReference type="SUPFAM" id="SSF48403">
    <property type="entry name" value="Ankyrin repeat"/>
    <property type="match status" value="1"/>
</dbReference>
<accession>A0A291ATS2</accession>
<dbReference type="EMBL" id="KC977571">
    <property type="protein sequence ID" value="ATE82254.1"/>
    <property type="molecule type" value="Genomic_DNA"/>
</dbReference>
<dbReference type="InterPro" id="IPR052050">
    <property type="entry name" value="SecEffector_AnkRepeat"/>
</dbReference>
<reference evidence="1 2" key="1">
    <citation type="journal article" date="2013" name="Science">
        <title>Pandoraviruses: amoeba viruses with genomes up to 2.5 Mb reaching that of parasitic eukaryotes.</title>
        <authorList>
            <person name="Philippe N."/>
            <person name="Legendre M."/>
            <person name="Doutre G."/>
            <person name="Coute Y."/>
            <person name="Poirot O."/>
            <person name="Lescot M."/>
            <person name="Arslan D."/>
            <person name="Seltzer V."/>
            <person name="Bertaux L."/>
            <person name="Bruley C."/>
            <person name="Garin J."/>
            <person name="Claverie J.M."/>
            <person name="Abergel C."/>
        </authorList>
    </citation>
    <scope>NUCLEOTIDE SEQUENCE [LARGE SCALE GENOMIC DNA]</scope>
</reference>
<dbReference type="RefSeq" id="YP_009430093.1">
    <property type="nucleotide sequence ID" value="NC_022098.1"/>
</dbReference>
<dbReference type="Proteomes" id="UP000204584">
    <property type="component" value="Segment"/>
</dbReference>
<dbReference type="GeneID" id="34568334"/>